<dbReference type="HAMAP" id="MF_00341">
    <property type="entry name" value="UPF0146"/>
    <property type="match status" value="1"/>
</dbReference>
<dbReference type="AlphaFoldDB" id="A0A832YR46"/>
<evidence type="ECO:0000256" key="2">
    <source>
        <dbReference type="HAMAP-Rule" id="MF_00341"/>
    </source>
</evidence>
<organism evidence="3 4">
    <name type="scientific">Methanothermococcus okinawensis</name>
    <dbReference type="NCBI Taxonomy" id="155863"/>
    <lineage>
        <taxon>Archaea</taxon>
        <taxon>Methanobacteriati</taxon>
        <taxon>Methanobacteriota</taxon>
        <taxon>Methanomada group</taxon>
        <taxon>Methanococci</taxon>
        <taxon>Methanococcales</taxon>
        <taxon>Methanococcaceae</taxon>
        <taxon>Methanothermococcus</taxon>
    </lineage>
</organism>
<evidence type="ECO:0000313" key="3">
    <source>
        <dbReference type="EMBL" id="HIP16693.1"/>
    </source>
</evidence>
<comment type="similarity">
    <text evidence="1 2">Belongs to the UPF0146 family.</text>
</comment>
<dbReference type="Pfam" id="PF03686">
    <property type="entry name" value="UPF0146"/>
    <property type="match status" value="1"/>
</dbReference>
<reference evidence="3" key="1">
    <citation type="journal article" date="2020" name="ISME J.">
        <title>Gammaproteobacteria mediating utilization of methyl-, sulfur- and petroleum organic compounds in deep ocean hydrothermal plumes.</title>
        <authorList>
            <person name="Zhou Z."/>
            <person name="Liu Y."/>
            <person name="Pan J."/>
            <person name="Cron B.R."/>
            <person name="Toner B.M."/>
            <person name="Anantharaman K."/>
            <person name="Breier J.A."/>
            <person name="Dick G.J."/>
            <person name="Li M."/>
        </authorList>
    </citation>
    <scope>NUCLEOTIDE SEQUENCE</scope>
    <source>
        <strain evidence="3">SZUA-1385</strain>
    </source>
</reference>
<comment type="caution">
    <text evidence="3">The sequence shown here is derived from an EMBL/GenBank/DDBJ whole genome shotgun (WGS) entry which is preliminary data.</text>
</comment>
<accession>A0A832YR46</accession>
<name>A0A832YR46_9EURY</name>
<evidence type="ECO:0000313" key="4">
    <source>
        <dbReference type="Proteomes" id="UP000605144"/>
    </source>
</evidence>
<dbReference type="Proteomes" id="UP000605144">
    <property type="component" value="Unassembled WGS sequence"/>
</dbReference>
<dbReference type="SUPFAM" id="SSF53335">
    <property type="entry name" value="S-adenosyl-L-methionine-dependent methyltransferases"/>
    <property type="match status" value="1"/>
</dbReference>
<dbReference type="InterPro" id="IPR005353">
    <property type="entry name" value="UPF0146"/>
</dbReference>
<gene>
    <name evidence="3" type="ORF">EYG76_00090</name>
</gene>
<evidence type="ECO:0000256" key="1">
    <source>
        <dbReference type="ARBA" id="ARBA00006969"/>
    </source>
</evidence>
<dbReference type="InterPro" id="IPR029063">
    <property type="entry name" value="SAM-dependent_MTases_sf"/>
</dbReference>
<proteinExistence type="inferred from homology"/>
<dbReference type="PIRSF" id="PIRSF016725">
    <property type="entry name" value="UCP016725"/>
    <property type="match status" value="1"/>
</dbReference>
<dbReference type="Gene3D" id="3.40.50.150">
    <property type="entry name" value="Vaccinia Virus protein VP39"/>
    <property type="match status" value="1"/>
</dbReference>
<dbReference type="EMBL" id="DQSV01000003">
    <property type="protein sequence ID" value="HIP16693.1"/>
    <property type="molecule type" value="Genomic_DNA"/>
</dbReference>
<sequence length="139" mass="16196">MEYLSEYIVNKYIKNIKNNNPYKIVEIGVGYYFKVAKALKEYDYRINLTVVDINKDAIDKAKKEGLNALIDDIFNPKLDIYKHTNLIYSIRPPRDLQPFILKISKKHNVPLIIKPLYGEPPIGELKLINYNSNAIYVYG</sequence>
<dbReference type="NCBIfam" id="NF003165">
    <property type="entry name" value="PRK04148.1"/>
    <property type="match status" value="1"/>
</dbReference>
<protein>
    <recommendedName>
        <fullName evidence="2">UPF0146 protein EYG76_00090</fullName>
    </recommendedName>
</protein>